<reference evidence="9 10" key="1">
    <citation type="submission" date="2019-12" db="EMBL/GenBank/DDBJ databases">
        <title>Genome sequencing and assembly of endphytes of Porphyra tenera.</title>
        <authorList>
            <person name="Park J.M."/>
            <person name="Shin R."/>
            <person name="Jo S.H."/>
        </authorList>
    </citation>
    <scope>NUCLEOTIDE SEQUENCE [LARGE SCALE GENOMIC DNA]</scope>
    <source>
        <strain evidence="9 10">GPM4</strain>
    </source>
</reference>
<keyword evidence="5" id="KW-0274">FAD</keyword>
<dbReference type="PANTHER" id="PTHR43876">
    <property type="entry name" value="UBIQUINONE BIOSYNTHESIS MONOOXYGENASE COQ6, MITOCHONDRIAL"/>
    <property type="match status" value="1"/>
</dbReference>
<keyword evidence="6 9" id="KW-0560">Oxidoreductase</keyword>
<evidence type="ECO:0000256" key="5">
    <source>
        <dbReference type="ARBA" id="ARBA00022827"/>
    </source>
</evidence>
<evidence type="ECO:0000256" key="3">
    <source>
        <dbReference type="ARBA" id="ARBA00005349"/>
    </source>
</evidence>
<evidence type="ECO:0000256" key="2">
    <source>
        <dbReference type="ARBA" id="ARBA00004749"/>
    </source>
</evidence>
<keyword evidence="7" id="KW-0503">Monooxygenase</keyword>
<dbReference type="PRINTS" id="PR00420">
    <property type="entry name" value="RNGMNOXGNASE"/>
</dbReference>
<dbReference type="EMBL" id="CP047656">
    <property type="protein sequence ID" value="QHJ09802.1"/>
    <property type="molecule type" value="Genomic_DNA"/>
</dbReference>
<comment type="pathway">
    <text evidence="2">Cofactor biosynthesis; ubiquinone biosynthesis.</text>
</comment>
<dbReference type="InterPro" id="IPR002938">
    <property type="entry name" value="FAD-bd"/>
</dbReference>
<dbReference type="Pfam" id="PF01494">
    <property type="entry name" value="FAD_binding_3"/>
    <property type="match status" value="1"/>
</dbReference>
<dbReference type="PANTHER" id="PTHR43876:SF10">
    <property type="entry name" value="3-DEMETHOXYUBIQUINOL 3-HYDROXYLASE"/>
    <property type="match status" value="1"/>
</dbReference>
<dbReference type="GO" id="GO:0006744">
    <property type="term" value="P:ubiquinone biosynthetic process"/>
    <property type="evidence" value="ECO:0007669"/>
    <property type="project" value="UniProtKB-UniPathway"/>
</dbReference>
<accession>A0A857JEY3</accession>
<evidence type="ECO:0000256" key="1">
    <source>
        <dbReference type="ARBA" id="ARBA00001974"/>
    </source>
</evidence>
<dbReference type="OrthoDB" id="9769565at2"/>
<dbReference type="GO" id="GO:0008682">
    <property type="term" value="F:3-demethoxyubiquinol 3-hydroxylase activity"/>
    <property type="evidence" value="ECO:0007669"/>
    <property type="project" value="TreeGrafter"/>
</dbReference>
<dbReference type="EC" id="1.14.13.-" evidence="9"/>
<evidence type="ECO:0000313" key="9">
    <source>
        <dbReference type="EMBL" id="QHJ09802.1"/>
    </source>
</evidence>
<evidence type="ECO:0000256" key="6">
    <source>
        <dbReference type="ARBA" id="ARBA00023002"/>
    </source>
</evidence>
<dbReference type="NCBIfam" id="TIGR01988">
    <property type="entry name" value="Ubi-OHases"/>
    <property type="match status" value="1"/>
</dbReference>
<keyword evidence="4" id="KW-0285">Flavoprotein</keyword>
<sequence>MFDFCIVGGGMVGATTALGLAQKGFSVALVETHLPEPFTTDDEPDMRVSAISVTSQLLLASLGAWQHIAHMRTCSYRRLSVWENITARTDFDCADIHADRLGYIVENRILQLGIHQALANLPNVTWFTKSDITMIDTGHASHRFPEIHFADKSLLTCKWIIGADGLHSKVRSAANIGTQGWQYRQQALAIQVVTHAAPQDITWQQFIPSGPVAFLPMYEQFASLVWYNTNDNIRRLKALSPSALKQEIKQAFPDELVDFDVLKTAHFPLMRMHANQYVKNNVVLVGDAAHAINPLAGQGVNLGFKDVAALLDCIDGRSPSVDCMHKYEAKRRRDNLLMMSAMDAIYGTFKQSNPLIKTLRNLGLTLANNGGPIKHQVMKYAMGLR</sequence>
<feature type="domain" description="FAD-binding" evidence="8">
    <location>
        <begin position="3"/>
        <end position="311"/>
    </location>
</feature>
<organism evidence="9 10">
    <name type="scientific">Paraglaciecola mesophila</name>
    <dbReference type="NCBI Taxonomy" id="197222"/>
    <lineage>
        <taxon>Bacteria</taxon>
        <taxon>Pseudomonadati</taxon>
        <taxon>Pseudomonadota</taxon>
        <taxon>Gammaproteobacteria</taxon>
        <taxon>Alteromonadales</taxon>
        <taxon>Alteromonadaceae</taxon>
        <taxon>Paraglaciecola</taxon>
    </lineage>
</organism>
<comment type="similarity">
    <text evidence="3">Belongs to the UbiH/COQ6 family.</text>
</comment>
<dbReference type="RefSeq" id="WP_160177762.1">
    <property type="nucleotide sequence ID" value="NZ_CP047656.1"/>
</dbReference>
<evidence type="ECO:0000259" key="8">
    <source>
        <dbReference type="Pfam" id="PF01494"/>
    </source>
</evidence>
<dbReference type="InterPro" id="IPR051205">
    <property type="entry name" value="UbiH/COQ6_monooxygenase"/>
</dbReference>
<dbReference type="Proteomes" id="UP000464524">
    <property type="component" value="Chromosome"/>
</dbReference>
<dbReference type="InterPro" id="IPR036188">
    <property type="entry name" value="FAD/NAD-bd_sf"/>
</dbReference>
<proteinExistence type="inferred from homology"/>
<keyword evidence="10" id="KW-1185">Reference proteome</keyword>
<evidence type="ECO:0000256" key="7">
    <source>
        <dbReference type="ARBA" id="ARBA00023033"/>
    </source>
</evidence>
<evidence type="ECO:0000256" key="4">
    <source>
        <dbReference type="ARBA" id="ARBA00022630"/>
    </source>
</evidence>
<dbReference type="SUPFAM" id="SSF51905">
    <property type="entry name" value="FAD/NAD(P)-binding domain"/>
    <property type="match status" value="1"/>
</dbReference>
<evidence type="ECO:0000313" key="10">
    <source>
        <dbReference type="Proteomes" id="UP000464524"/>
    </source>
</evidence>
<dbReference type="UniPathway" id="UPA00232"/>
<dbReference type="GO" id="GO:0071949">
    <property type="term" value="F:FAD binding"/>
    <property type="evidence" value="ECO:0007669"/>
    <property type="project" value="InterPro"/>
</dbReference>
<name>A0A857JEY3_9ALTE</name>
<dbReference type="InterPro" id="IPR010971">
    <property type="entry name" value="UbiH/COQ6"/>
</dbReference>
<dbReference type="KEGG" id="pmes:FX988_00005"/>
<gene>
    <name evidence="9" type="ORF">FX988_00005</name>
</gene>
<dbReference type="AlphaFoldDB" id="A0A857JEY3"/>
<dbReference type="Gene3D" id="3.50.50.60">
    <property type="entry name" value="FAD/NAD(P)-binding domain"/>
    <property type="match status" value="2"/>
</dbReference>
<protein>
    <submittedName>
        <fullName evidence="9">2-octaprenyl-3-methyl-6-methoxy-1,4-benzoquinol hydroxylase</fullName>
        <ecNumber evidence="9">1.14.13.-</ecNumber>
    </submittedName>
</protein>
<comment type="cofactor">
    <cofactor evidence="1">
        <name>FAD</name>
        <dbReference type="ChEBI" id="CHEBI:57692"/>
    </cofactor>
</comment>